<sequence>MWKGWILSPRWILNTLIRLSHQLIEDLPNDYKQSDLNSSTADDREHLSEQFPSSRVTVSHAEESSSYYLGTDGDGVDEFGLSANPAEYQYRREQELHEPTSTGSSNTPQSESRREKNRKAARKCRQKAKVNVEWLKDQERELSRDNRELKCIAGGLQDEVLCLKNELLTHSQYCESESIKSYLTKVASDLVNRNLD</sequence>
<evidence type="ECO:0000313" key="1">
    <source>
        <dbReference type="EMBL" id="KAI6084714.1"/>
    </source>
</evidence>
<gene>
    <name evidence="1" type="ORF">F4821DRAFT_166168</name>
</gene>
<name>A0ACC0CW88_9PEZI</name>
<keyword evidence="2" id="KW-1185">Reference proteome</keyword>
<comment type="caution">
    <text evidence="1">The sequence shown here is derived from an EMBL/GenBank/DDBJ whole genome shotgun (WGS) entry which is preliminary data.</text>
</comment>
<proteinExistence type="predicted"/>
<protein>
    <submittedName>
        <fullName evidence="1">Uncharacterized protein</fullName>
    </submittedName>
</protein>
<dbReference type="Proteomes" id="UP001497680">
    <property type="component" value="Unassembled WGS sequence"/>
</dbReference>
<evidence type="ECO:0000313" key="2">
    <source>
        <dbReference type="Proteomes" id="UP001497680"/>
    </source>
</evidence>
<organism evidence="1 2">
    <name type="scientific">Hypoxylon rubiginosum</name>
    <dbReference type="NCBI Taxonomy" id="110542"/>
    <lineage>
        <taxon>Eukaryota</taxon>
        <taxon>Fungi</taxon>
        <taxon>Dikarya</taxon>
        <taxon>Ascomycota</taxon>
        <taxon>Pezizomycotina</taxon>
        <taxon>Sordariomycetes</taxon>
        <taxon>Xylariomycetidae</taxon>
        <taxon>Xylariales</taxon>
        <taxon>Hypoxylaceae</taxon>
        <taxon>Hypoxylon</taxon>
    </lineage>
</organism>
<reference evidence="1 2" key="1">
    <citation type="journal article" date="2022" name="New Phytol.">
        <title>Ecological generalism drives hyperdiversity of secondary metabolite gene clusters in xylarialean endophytes.</title>
        <authorList>
            <person name="Franco M.E.E."/>
            <person name="Wisecaver J.H."/>
            <person name="Arnold A.E."/>
            <person name="Ju Y.M."/>
            <person name="Slot J.C."/>
            <person name="Ahrendt S."/>
            <person name="Moore L.P."/>
            <person name="Eastman K.E."/>
            <person name="Scott K."/>
            <person name="Konkel Z."/>
            <person name="Mondo S.J."/>
            <person name="Kuo A."/>
            <person name="Hayes R.D."/>
            <person name="Haridas S."/>
            <person name="Andreopoulos B."/>
            <person name="Riley R."/>
            <person name="LaButti K."/>
            <person name="Pangilinan J."/>
            <person name="Lipzen A."/>
            <person name="Amirebrahimi M."/>
            <person name="Yan J."/>
            <person name="Adam C."/>
            <person name="Keymanesh K."/>
            <person name="Ng V."/>
            <person name="Louie K."/>
            <person name="Northen T."/>
            <person name="Drula E."/>
            <person name="Henrissat B."/>
            <person name="Hsieh H.M."/>
            <person name="Youens-Clark K."/>
            <person name="Lutzoni F."/>
            <person name="Miadlikowska J."/>
            <person name="Eastwood D.C."/>
            <person name="Hamelin R.C."/>
            <person name="Grigoriev I.V."/>
            <person name="U'Ren J.M."/>
        </authorList>
    </citation>
    <scope>NUCLEOTIDE SEQUENCE [LARGE SCALE GENOMIC DNA]</scope>
    <source>
        <strain evidence="1 2">ER1909</strain>
    </source>
</reference>
<dbReference type="EMBL" id="MU394333">
    <property type="protein sequence ID" value="KAI6084714.1"/>
    <property type="molecule type" value="Genomic_DNA"/>
</dbReference>
<accession>A0ACC0CW88</accession>